<dbReference type="eggNOG" id="ENOG50311WV">
    <property type="taxonomic scope" value="Bacteria"/>
</dbReference>
<name>Q89XK6_BRADU</name>
<sequence>MTTSKLLSMGLIAAAMLGGPVMAREHHRVVQQPAVEADTVATSAPFYPGERACIPAPRVGAFATAPWTGNNVPCEPARAASDCTNAAGRMAPPGASHRMTGSGLFDSARSLACVATTRGAFTFARGA</sequence>
<reference evidence="3" key="1">
    <citation type="journal article" date="2002" name="DNA Res.">
        <title>Complete genomic sequence of nitrogen-fixing symbiotic bacterium Bradyrhizobium japonicum USDA110.</title>
        <authorList>
            <person name="Kaneko T."/>
            <person name="Nakamura Y."/>
            <person name="Sato S."/>
            <person name="Minamisawa K."/>
            <person name="Uchiumi T."/>
            <person name="Sasamoto S."/>
            <person name="Watanabe A."/>
            <person name="Idesawa K."/>
            <person name="Iriguchi M."/>
            <person name="Kawashima K."/>
            <person name="Kohara M."/>
            <person name="Matsumoto M."/>
            <person name="Shimpo S."/>
            <person name="Tsuruoka H."/>
            <person name="Wada T."/>
            <person name="Yamada M."/>
            <person name="Tabata S."/>
        </authorList>
    </citation>
    <scope>NUCLEOTIDE SEQUENCE [LARGE SCALE GENOMIC DNA]</scope>
    <source>
        <strain evidence="3">JCM 10833 / BCRC 13528 / IAM 13628 / NBRC 14792 / USDA 110</strain>
    </source>
</reference>
<dbReference type="InParanoid" id="Q89XK6"/>
<keyword evidence="3" id="KW-1185">Reference proteome</keyword>
<proteinExistence type="predicted"/>
<evidence type="ECO:0000313" key="3">
    <source>
        <dbReference type="Proteomes" id="UP000002526"/>
    </source>
</evidence>
<dbReference type="OrthoDB" id="8255929at2"/>
<dbReference type="AlphaFoldDB" id="Q89XK6"/>
<dbReference type="GeneID" id="93018137"/>
<keyword evidence="1" id="KW-0732">Signal</keyword>
<dbReference type="HOGENOM" id="CLU_1966316_0_0_5"/>
<feature type="signal peptide" evidence="1">
    <location>
        <begin position="1"/>
        <end position="23"/>
    </location>
</feature>
<evidence type="ECO:0000256" key="1">
    <source>
        <dbReference type="SAM" id="SignalP"/>
    </source>
</evidence>
<protein>
    <submittedName>
        <fullName evidence="2">Blr0305 protein</fullName>
    </submittedName>
</protein>
<organism evidence="2 3">
    <name type="scientific">Bradyrhizobium diazoefficiens (strain JCM 10833 / BCRC 13528 / IAM 13628 / NBRC 14792 / USDA 110)</name>
    <dbReference type="NCBI Taxonomy" id="224911"/>
    <lineage>
        <taxon>Bacteria</taxon>
        <taxon>Pseudomonadati</taxon>
        <taxon>Pseudomonadota</taxon>
        <taxon>Alphaproteobacteria</taxon>
        <taxon>Hyphomicrobiales</taxon>
        <taxon>Nitrobacteraceae</taxon>
        <taxon>Bradyrhizobium</taxon>
    </lineage>
</organism>
<dbReference type="EnsemblBacteria" id="BAC45570">
    <property type="protein sequence ID" value="BAC45570"/>
    <property type="gene ID" value="BAC45570"/>
</dbReference>
<evidence type="ECO:0000313" key="2">
    <source>
        <dbReference type="EMBL" id="BAC45570.1"/>
    </source>
</evidence>
<gene>
    <name evidence="2" type="ordered locus">blr0305</name>
</gene>
<dbReference type="KEGG" id="bja:blr0305"/>
<dbReference type="PATRIC" id="fig|224911.5.peg.302"/>
<accession>Q89XK6</accession>
<feature type="chain" id="PRO_5004306220" evidence="1">
    <location>
        <begin position="24"/>
        <end position="127"/>
    </location>
</feature>
<dbReference type="EMBL" id="BA000040">
    <property type="protein sequence ID" value="BAC45570.1"/>
    <property type="molecule type" value="Genomic_DNA"/>
</dbReference>
<dbReference type="Proteomes" id="UP000002526">
    <property type="component" value="Chromosome"/>
</dbReference>
<dbReference type="RefSeq" id="WP_011083137.1">
    <property type="nucleotide sequence ID" value="NC_004463.1"/>
</dbReference>